<dbReference type="InterPro" id="IPR005119">
    <property type="entry name" value="LysR_subst-bd"/>
</dbReference>
<comment type="caution">
    <text evidence="6">The sequence shown here is derived from an EMBL/GenBank/DDBJ whole genome shotgun (WGS) entry which is preliminary data.</text>
</comment>
<evidence type="ECO:0000256" key="3">
    <source>
        <dbReference type="ARBA" id="ARBA00023125"/>
    </source>
</evidence>
<keyword evidence="2" id="KW-0805">Transcription regulation</keyword>
<comment type="similarity">
    <text evidence="1">Belongs to the LysR transcriptional regulatory family.</text>
</comment>
<keyword evidence="7" id="KW-1185">Reference proteome</keyword>
<dbReference type="InterPro" id="IPR000847">
    <property type="entry name" value="LysR_HTH_N"/>
</dbReference>
<dbReference type="OrthoDB" id="9813056at2"/>
<dbReference type="PANTHER" id="PTHR30537:SF31">
    <property type="entry name" value="TRANSCRIPTIONAL REGULATOR, LYSR FAMILY"/>
    <property type="match status" value="1"/>
</dbReference>
<dbReference type="EMBL" id="WWNR01000004">
    <property type="protein sequence ID" value="MZQ89111.1"/>
    <property type="molecule type" value="Genomic_DNA"/>
</dbReference>
<dbReference type="Gene3D" id="1.10.10.10">
    <property type="entry name" value="Winged helix-like DNA-binding domain superfamily/Winged helix DNA-binding domain"/>
    <property type="match status" value="1"/>
</dbReference>
<organism evidence="6 7">
    <name type="scientific">Frigidibacter albus</name>
    <dbReference type="NCBI Taxonomy" id="1465486"/>
    <lineage>
        <taxon>Bacteria</taxon>
        <taxon>Pseudomonadati</taxon>
        <taxon>Pseudomonadota</taxon>
        <taxon>Alphaproteobacteria</taxon>
        <taxon>Rhodobacterales</taxon>
        <taxon>Paracoccaceae</taxon>
        <taxon>Frigidibacter</taxon>
    </lineage>
</organism>
<evidence type="ECO:0000313" key="7">
    <source>
        <dbReference type="Proteomes" id="UP000477083"/>
    </source>
</evidence>
<reference evidence="6 7" key="1">
    <citation type="submission" date="2020-01" db="EMBL/GenBank/DDBJ databases">
        <title>Frigidibacter albus SP32T (=CGMCC 1.13995T).</title>
        <authorList>
            <person name="Liao X."/>
        </authorList>
    </citation>
    <scope>NUCLEOTIDE SEQUENCE [LARGE SCALE GENOMIC DNA]</scope>
    <source>
        <strain evidence="6 7">SP32</strain>
    </source>
</reference>
<dbReference type="CDD" id="cd08422">
    <property type="entry name" value="PBP2_CrgA_like"/>
    <property type="match status" value="1"/>
</dbReference>
<evidence type="ECO:0000256" key="1">
    <source>
        <dbReference type="ARBA" id="ARBA00009437"/>
    </source>
</evidence>
<dbReference type="Gene3D" id="3.40.190.290">
    <property type="match status" value="1"/>
</dbReference>
<dbReference type="PROSITE" id="PS50931">
    <property type="entry name" value="HTH_LYSR"/>
    <property type="match status" value="1"/>
</dbReference>
<dbReference type="InterPro" id="IPR058163">
    <property type="entry name" value="LysR-type_TF_proteobact-type"/>
</dbReference>
<proteinExistence type="inferred from homology"/>
<feature type="domain" description="HTH lysR-type" evidence="5">
    <location>
        <begin position="2"/>
        <end position="59"/>
    </location>
</feature>
<dbReference type="InterPro" id="IPR036388">
    <property type="entry name" value="WH-like_DNA-bd_sf"/>
</dbReference>
<dbReference type="Proteomes" id="UP000477083">
    <property type="component" value="Unassembled WGS sequence"/>
</dbReference>
<protein>
    <submittedName>
        <fullName evidence="6">LysR family transcriptional regulator</fullName>
    </submittedName>
</protein>
<dbReference type="SUPFAM" id="SSF46785">
    <property type="entry name" value="Winged helix' DNA-binding domain"/>
    <property type="match status" value="1"/>
</dbReference>
<evidence type="ECO:0000313" key="6">
    <source>
        <dbReference type="EMBL" id="MZQ89111.1"/>
    </source>
</evidence>
<dbReference type="InterPro" id="IPR036390">
    <property type="entry name" value="WH_DNA-bd_sf"/>
</dbReference>
<dbReference type="GO" id="GO:0003700">
    <property type="term" value="F:DNA-binding transcription factor activity"/>
    <property type="evidence" value="ECO:0007669"/>
    <property type="project" value="InterPro"/>
</dbReference>
<dbReference type="PANTHER" id="PTHR30537">
    <property type="entry name" value="HTH-TYPE TRANSCRIPTIONAL REGULATOR"/>
    <property type="match status" value="1"/>
</dbReference>
<dbReference type="Pfam" id="PF03466">
    <property type="entry name" value="LysR_substrate"/>
    <property type="match status" value="1"/>
</dbReference>
<evidence type="ECO:0000256" key="2">
    <source>
        <dbReference type="ARBA" id="ARBA00023015"/>
    </source>
</evidence>
<dbReference type="GO" id="GO:0043565">
    <property type="term" value="F:sequence-specific DNA binding"/>
    <property type="evidence" value="ECO:0007669"/>
    <property type="project" value="TreeGrafter"/>
</dbReference>
<sequence length="302" mass="32532">MLNLNDLHLFVRVIEHGGFSAASRQLRIPKSTISKRVAALEADLGARLLHRTSRSLALTEAGRDFLDHARAALIEAESAEEVVRRRLAEPTGTVRLTASVPTAQTLLADLLPRLAAAYPKLVVQLHATDRFVDLVQEGFDIAIRSHFAPLPDSALLQRRIGSQSLILVAAPAYLGAHGQPDHPGQIPGHDGLMVGPAERWRLQGPRGEVAEVAPRPRMIADESTVLLKAAAAGFGLVCLPDEFCRPGLEAGSLMRVLPGWTAGEVVTTLLMPHRRGQLPAVRVVVDFLTSGAGSRTDHHPGR</sequence>
<keyword evidence="4" id="KW-0804">Transcription</keyword>
<evidence type="ECO:0000256" key="4">
    <source>
        <dbReference type="ARBA" id="ARBA00023163"/>
    </source>
</evidence>
<dbReference type="Pfam" id="PF00126">
    <property type="entry name" value="HTH_1"/>
    <property type="match status" value="1"/>
</dbReference>
<name>A0A6L8VHA3_9RHOB</name>
<dbReference type="RefSeq" id="WP_161345368.1">
    <property type="nucleotide sequence ID" value="NZ_BMGW01000004.1"/>
</dbReference>
<keyword evidence="3" id="KW-0238">DNA-binding</keyword>
<dbReference type="SUPFAM" id="SSF53850">
    <property type="entry name" value="Periplasmic binding protein-like II"/>
    <property type="match status" value="1"/>
</dbReference>
<dbReference type="FunFam" id="1.10.10.10:FF:000001">
    <property type="entry name" value="LysR family transcriptional regulator"/>
    <property type="match status" value="1"/>
</dbReference>
<gene>
    <name evidence="6" type="ORF">GS660_08355</name>
</gene>
<accession>A0A6L8VHA3</accession>
<dbReference type="AlphaFoldDB" id="A0A6L8VHA3"/>
<evidence type="ECO:0000259" key="5">
    <source>
        <dbReference type="PROSITE" id="PS50931"/>
    </source>
</evidence>
<dbReference type="GO" id="GO:0006351">
    <property type="term" value="P:DNA-templated transcription"/>
    <property type="evidence" value="ECO:0007669"/>
    <property type="project" value="TreeGrafter"/>
</dbReference>